<evidence type="ECO:0000256" key="3">
    <source>
        <dbReference type="ARBA" id="ARBA00022475"/>
    </source>
</evidence>
<accession>A0A7E4W1Z5</accession>
<sequence length="234" mass="25834">MAEKVESAEQVPLKSDTDASETAPVEGGDVEAGKAEEVPEKKKKTFAFWKKNKNVEATDETPIVESKEEGEPKPKKCWWTRKTSEKVEKEGEPSFGFDTLHRDEKNLQTAIDLGFSDIFGEPDAVRSFNGVWKSSNTLYNFVRNVVYKVLSLIIALPFAILYGIAMGVLSAAGVFIVVPIATLLTIPIGWLFKAWQFTIGNVFDPIFKSAGQLLSGIAVRKYGINTEITQPITA</sequence>
<keyword evidence="5 6" id="KW-0472">Membrane</keyword>
<feature type="transmembrane region" description="Helical" evidence="8">
    <location>
        <begin position="145"/>
        <end position="165"/>
    </location>
</feature>
<comment type="function">
    <text evidence="6">May act as a scaffolding protein within caveolar membranes. Interacts directly with G-protein alpha subunits and can functionally regulate their activity.</text>
</comment>
<dbReference type="WBParaSite" id="Pan_g6028.t1">
    <property type="protein sequence ID" value="Pan_g6028.t1"/>
    <property type="gene ID" value="Pan_g6028"/>
</dbReference>
<evidence type="ECO:0000256" key="5">
    <source>
        <dbReference type="ARBA" id="ARBA00023136"/>
    </source>
</evidence>
<comment type="similarity">
    <text evidence="2 6">Belongs to the caveolin family.</text>
</comment>
<evidence type="ECO:0000256" key="2">
    <source>
        <dbReference type="ARBA" id="ARBA00010988"/>
    </source>
</evidence>
<comment type="subcellular location">
    <subcellularLocation>
        <location evidence="1 6">Cell membrane</location>
        <topology evidence="1 6">Peripheral membrane protein</topology>
    </subcellularLocation>
    <subcellularLocation>
        <location evidence="6">Golgi apparatus membrane</location>
        <topology evidence="6">Peripheral membrane protein</topology>
    </subcellularLocation>
    <subcellularLocation>
        <location evidence="6">Membrane</location>
        <location evidence="6">Caveola</location>
        <topology evidence="6">Peripheral membrane protein</topology>
    </subcellularLocation>
</comment>
<dbReference type="GO" id="GO:0005901">
    <property type="term" value="C:caveola"/>
    <property type="evidence" value="ECO:0007669"/>
    <property type="project" value="UniProtKB-SubCell"/>
</dbReference>
<evidence type="ECO:0000256" key="6">
    <source>
        <dbReference type="RuleBase" id="RU000680"/>
    </source>
</evidence>
<dbReference type="GO" id="GO:0070836">
    <property type="term" value="P:caveola assembly"/>
    <property type="evidence" value="ECO:0007669"/>
    <property type="project" value="InterPro"/>
</dbReference>
<keyword evidence="8" id="KW-0812">Transmembrane</keyword>
<reference evidence="10" key="2">
    <citation type="submission" date="2020-10" db="UniProtKB">
        <authorList>
            <consortium name="WormBaseParasite"/>
        </authorList>
    </citation>
    <scope>IDENTIFICATION</scope>
</reference>
<feature type="region of interest" description="Disordered" evidence="7">
    <location>
        <begin position="1"/>
        <end position="38"/>
    </location>
</feature>
<evidence type="ECO:0000256" key="1">
    <source>
        <dbReference type="ARBA" id="ARBA00004202"/>
    </source>
</evidence>
<keyword evidence="9" id="KW-1185">Reference proteome</keyword>
<protein>
    <recommendedName>
        <fullName evidence="6">Caveolin</fullName>
    </recommendedName>
</protein>
<reference evidence="9" key="1">
    <citation type="journal article" date="2013" name="Genetics">
        <title>The draft genome and transcriptome of Panagrellus redivivus are shaped by the harsh demands of a free-living lifestyle.</title>
        <authorList>
            <person name="Srinivasan J."/>
            <person name="Dillman A.R."/>
            <person name="Macchietto M.G."/>
            <person name="Heikkinen L."/>
            <person name="Lakso M."/>
            <person name="Fracchia K.M."/>
            <person name="Antoshechkin I."/>
            <person name="Mortazavi A."/>
            <person name="Wong G."/>
            <person name="Sternberg P.W."/>
        </authorList>
    </citation>
    <scope>NUCLEOTIDE SEQUENCE [LARGE SCALE GENOMIC DNA]</scope>
    <source>
        <strain evidence="9">MT8872</strain>
    </source>
</reference>
<dbReference type="PANTHER" id="PTHR10844:SF21">
    <property type="entry name" value="CAVEOLIN-1"/>
    <property type="match status" value="1"/>
</dbReference>
<evidence type="ECO:0000256" key="7">
    <source>
        <dbReference type="SAM" id="MobiDB-lite"/>
    </source>
</evidence>
<dbReference type="AlphaFoldDB" id="A0A7E4W1Z5"/>
<dbReference type="InterPro" id="IPR001612">
    <property type="entry name" value="Caveolin"/>
</dbReference>
<dbReference type="Proteomes" id="UP000492821">
    <property type="component" value="Unassembled WGS sequence"/>
</dbReference>
<evidence type="ECO:0000313" key="9">
    <source>
        <dbReference type="Proteomes" id="UP000492821"/>
    </source>
</evidence>
<keyword evidence="4 6" id="KW-0333">Golgi apparatus</keyword>
<evidence type="ECO:0000256" key="4">
    <source>
        <dbReference type="ARBA" id="ARBA00023034"/>
    </source>
</evidence>
<organism evidence="9 10">
    <name type="scientific">Panagrellus redivivus</name>
    <name type="common">Microworm</name>
    <dbReference type="NCBI Taxonomy" id="6233"/>
    <lineage>
        <taxon>Eukaryota</taxon>
        <taxon>Metazoa</taxon>
        <taxon>Ecdysozoa</taxon>
        <taxon>Nematoda</taxon>
        <taxon>Chromadorea</taxon>
        <taxon>Rhabditida</taxon>
        <taxon>Tylenchina</taxon>
        <taxon>Panagrolaimomorpha</taxon>
        <taxon>Panagrolaimoidea</taxon>
        <taxon>Panagrolaimidae</taxon>
        <taxon>Panagrellus</taxon>
    </lineage>
</organism>
<keyword evidence="8" id="KW-1133">Transmembrane helix</keyword>
<feature type="transmembrane region" description="Helical" evidence="8">
    <location>
        <begin position="171"/>
        <end position="192"/>
    </location>
</feature>
<evidence type="ECO:0000313" key="10">
    <source>
        <dbReference type="WBParaSite" id="Pan_g6028.t1"/>
    </source>
</evidence>
<name>A0A7E4W1Z5_PANRE</name>
<dbReference type="GO" id="GO:0060090">
    <property type="term" value="F:molecular adaptor activity"/>
    <property type="evidence" value="ECO:0007669"/>
    <property type="project" value="TreeGrafter"/>
</dbReference>
<dbReference type="PANTHER" id="PTHR10844">
    <property type="entry name" value="CAVEOLIN"/>
    <property type="match status" value="1"/>
</dbReference>
<proteinExistence type="inferred from homology"/>
<evidence type="ECO:0000256" key="8">
    <source>
        <dbReference type="SAM" id="Phobius"/>
    </source>
</evidence>
<dbReference type="GO" id="GO:0000139">
    <property type="term" value="C:Golgi membrane"/>
    <property type="evidence" value="ECO:0007669"/>
    <property type="project" value="UniProtKB-SubCell"/>
</dbReference>
<dbReference type="Pfam" id="PF01146">
    <property type="entry name" value="Caveolin"/>
    <property type="match status" value="1"/>
</dbReference>
<keyword evidence="3 6" id="KW-1003">Cell membrane</keyword>